<evidence type="ECO:0000313" key="2">
    <source>
        <dbReference type="Proteomes" id="UP001210231"/>
    </source>
</evidence>
<name>A0ABT4UN44_9BACT</name>
<evidence type="ECO:0000313" key="1">
    <source>
        <dbReference type="EMBL" id="MDA3616247.1"/>
    </source>
</evidence>
<gene>
    <name evidence="1" type="ORF">O3P16_15630</name>
</gene>
<keyword evidence="2" id="KW-1185">Reference proteome</keyword>
<sequence>MQKHSYAYSRYGTRLSAVRPGGNAMPTASLSIIFYAARGYFAPILCASIQPAVL</sequence>
<dbReference type="Proteomes" id="UP001210231">
    <property type="component" value="Unassembled WGS sequence"/>
</dbReference>
<protein>
    <submittedName>
        <fullName evidence="1">Uncharacterized protein</fullName>
    </submittedName>
</protein>
<proteinExistence type="predicted"/>
<organism evidence="1 2">
    <name type="scientific">Polluticaenibacter yanchengensis</name>
    <dbReference type="NCBI Taxonomy" id="3014562"/>
    <lineage>
        <taxon>Bacteria</taxon>
        <taxon>Pseudomonadati</taxon>
        <taxon>Bacteroidota</taxon>
        <taxon>Chitinophagia</taxon>
        <taxon>Chitinophagales</taxon>
        <taxon>Chitinophagaceae</taxon>
        <taxon>Polluticaenibacter</taxon>
    </lineage>
</organism>
<accession>A0ABT4UN44</accession>
<comment type="caution">
    <text evidence="1">The sequence shown here is derived from an EMBL/GenBank/DDBJ whole genome shotgun (WGS) entry which is preliminary data.</text>
</comment>
<dbReference type="EMBL" id="JAQGEF010000025">
    <property type="protein sequence ID" value="MDA3616247.1"/>
    <property type="molecule type" value="Genomic_DNA"/>
</dbReference>
<dbReference type="RefSeq" id="WP_407032577.1">
    <property type="nucleotide sequence ID" value="NZ_JAQGEF010000025.1"/>
</dbReference>
<reference evidence="1 2" key="1">
    <citation type="submission" date="2022-12" db="EMBL/GenBank/DDBJ databases">
        <title>Chitinophagaceae gen. sp. nov., a new member of the family Chitinophagaceae, isolated from soil in a chemical factory.</title>
        <authorList>
            <person name="Ke Z."/>
        </authorList>
    </citation>
    <scope>NUCLEOTIDE SEQUENCE [LARGE SCALE GENOMIC DNA]</scope>
    <source>
        <strain evidence="1 2">LY-5</strain>
    </source>
</reference>